<dbReference type="AlphaFoldDB" id="A0A1X7K4Z6"/>
<sequence length="176" mass="19810">MKTFFLSLFSAILLSGCTNSGQITKKDDFNAEPFILDKINTFERNNPDLGKNEILTKKLNPVLLDSISLWMKDSLALNRTRFVISELSEVQDGNELVSIARGDLSLDYSNNNNKLNLKALLILDPKHVTLIQSGKKYFVNGNVRKVLLEPSDYTQTALGGEYNLGSYLVKLDSVWY</sequence>
<protein>
    <submittedName>
        <fullName evidence="1">Uncharacterized protein</fullName>
    </submittedName>
</protein>
<proteinExistence type="predicted"/>
<accession>A0A1X7K4Z6</accession>
<dbReference type="RefSeq" id="WP_085473268.1">
    <property type="nucleotide sequence ID" value="NZ_FXAU01000004.1"/>
</dbReference>
<dbReference type="EMBL" id="FXAU01000004">
    <property type="protein sequence ID" value="SMG35667.1"/>
    <property type="molecule type" value="Genomic_DNA"/>
</dbReference>
<organism evidence="1 2">
    <name type="scientific">Sphingobacterium psychroaquaticum</name>
    <dbReference type="NCBI Taxonomy" id="561061"/>
    <lineage>
        <taxon>Bacteria</taxon>
        <taxon>Pseudomonadati</taxon>
        <taxon>Bacteroidota</taxon>
        <taxon>Sphingobacteriia</taxon>
        <taxon>Sphingobacteriales</taxon>
        <taxon>Sphingobacteriaceae</taxon>
        <taxon>Sphingobacterium</taxon>
    </lineage>
</organism>
<dbReference type="PROSITE" id="PS51257">
    <property type="entry name" value="PROKAR_LIPOPROTEIN"/>
    <property type="match status" value="1"/>
</dbReference>
<keyword evidence="2" id="KW-1185">Reference proteome</keyword>
<evidence type="ECO:0000313" key="1">
    <source>
        <dbReference type="EMBL" id="SMG35667.1"/>
    </source>
</evidence>
<evidence type="ECO:0000313" key="2">
    <source>
        <dbReference type="Proteomes" id="UP000192980"/>
    </source>
</evidence>
<gene>
    <name evidence="1" type="ORF">SAMN05660862_2536</name>
</gene>
<reference evidence="1 2" key="1">
    <citation type="submission" date="2017-04" db="EMBL/GenBank/DDBJ databases">
        <authorList>
            <person name="Afonso C.L."/>
            <person name="Miller P.J."/>
            <person name="Scott M.A."/>
            <person name="Spackman E."/>
            <person name="Goraichik I."/>
            <person name="Dimitrov K.M."/>
            <person name="Suarez D.L."/>
            <person name="Swayne D.E."/>
        </authorList>
    </citation>
    <scope>NUCLEOTIDE SEQUENCE [LARGE SCALE GENOMIC DNA]</scope>
    <source>
        <strain evidence="1 2">DSM 22418</strain>
    </source>
</reference>
<dbReference type="STRING" id="561061.SAMN05660862_2536"/>
<dbReference type="Proteomes" id="UP000192980">
    <property type="component" value="Unassembled WGS sequence"/>
</dbReference>
<name>A0A1X7K4Z6_9SPHI</name>